<evidence type="ECO:0000313" key="1">
    <source>
        <dbReference type="EMBL" id="NMQ28744.1"/>
    </source>
</evidence>
<name>A0ABX1U0V8_9PROT</name>
<dbReference type="EMBL" id="SPMY01000040">
    <property type="protein sequence ID" value="NMQ28744.1"/>
    <property type="molecule type" value="Genomic_DNA"/>
</dbReference>
<keyword evidence="2" id="KW-1185">Reference proteome</keyword>
<proteinExistence type="predicted"/>
<protein>
    <submittedName>
        <fullName evidence="1">MarR family transcriptional regulator</fullName>
    </submittedName>
</protein>
<dbReference type="SUPFAM" id="SSF46785">
    <property type="entry name" value="Winged helix' DNA-binding domain"/>
    <property type="match status" value="1"/>
</dbReference>
<dbReference type="InterPro" id="IPR036390">
    <property type="entry name" value="WH_DNA-bd_sf"/>
</dbReference>
<dbReference type="Proteomes" id="UP000749010">
    <property type="component" value="Unassembled WGS sequence"/>
</dbReference>
<dbReference type="InterPro" id="IPR036388">
    <property type="entry name" value="WH-like_DNA-bd_sf"/>
</dbReference>
<gene>
    <name evidence="1" type="ORF">E4Q23_13860</name>
</gene>
<reference evidence="1 2" key="1">
    <citation type="submission" date="2019-03" db="EMBL/GenBank/DDBJ databases">
        <title>Metabolic reconstructions from genomes of highly enriched 'Candidatus Accumulibacter' and 'Candidatus Competibacter' bioreactor populations.</title>
        <authorList>
            <person name="Annavajhala M.K."/>
            <person name="Welles L."/>
            <person name="Abbas B."/>
            <person name="Sorokin D."/>
            <person name="Park H."/>
            <person name="Van Loosdrecht M."/>
            <person name="Chandran K."/>
        </authorList>
    </citation>
    <scope>NUCLEOTIDE SEQUENCE [LARGE SCALE GENOMIC DNA]</scope>
    <source>
        <strain evidence="1 2">SBR_S</strain>
    </source>
</reference>
<sequence length="89" mass="9612">MSSLRVLPYGGKYIQFWRFPAGDQLLAELGLTSARWQVLGAVALSGAPQPVASIARNMGLTRQAVQRVVARRKGKQGLNVLPMPPSSSH</sequence>
<comment type="caution">
    <text evidence="1">The sequence shown here is derived from an EMBL/GenBank/DDBJ whole genome shotgun (WGS) entry which is preliminary data.</text>
</comment>
<dbReference type="Gene3D" id="1.10.10.10">
    <property type="entry name" value="Winged helix-like DNA-binding domain superfamily/Winged helix DNA-binding domain"/>
    <property type="match status" value="1"/>
</dbReference>
<organism evidence="1 2">
    <name type="scientific">Candidatus Accumulibacter phosphatis</name>
    <dbReference type="NCBI Taxonomy" id="327160"/>
    <lineage>
        <taxon>Bacteria</taxon>
        <taxon>Pseudomonadati</taxon>
        <taxon>Pseudomonadota</taxon>
        <taxon>Betaproteobacteria</taxon>
        <taxon>Candidatus Accumulibacter</taxon>
    </lineage>
</organism>
<accession>A0ABX1U0V8</accession>
<evidence type="ECO:0000313" key="2">
    <source>
        <dbReference type="Proteomes" id="UP000749010"/>
    </source>
</evidence>